<evidence type="ECO:0000313" key="3">
    <source>
        <dbReference type="Proteomes" id="UP000218968"/>
    </source>
</evidence>
<organism evidence="2 3">
    <name type="scientific">Luteimonas chenhongjianii</name>
    <dbReference type="NCBI Taxonomy" id="2006110"/>
    <lineage>
        <taxon>Bacteria</taxon>
        <taxon>Pseudomonadati</taxon>
        <taxon>Pseudomonadota</taxon>
        <taxon>Gammaproteobacteria</taxon>
        <taxon>Lysobacterales</taxon>
        <taxon>Lysobacteraceae</taxon>
        <taxon>Luteimonas</taxon>
    </lineage>
</organism>
<evidence type="ECO:0000313" key="2">
    <source>
        <dbReference type="EMBL" id="ATD67509.1"/>
    </source>
</evidence>
<dbReference type="EMBL" id="CP023406">
    <property type="protein sequence ID" value="ATD67509.1"/>
    <property type="molecule type" value="Genomic_DNA"/>
</dbReference>
<dbReference type="InterPro" id="IPR025534">
    <property type="entry name" value="DUF4420"/>
</dbReference>
<evidence type="ECO:0008006" key="4">
    <source>
        <dbReference type="Google" id="ProtNLM"/>
    </source>
</evidence>
<dbReference type="AlphaFoldDB" id="A0A290XEJ9"/>
<protein>
    <recommendedName>
        <fullName evidence="4">PD-(D/E)XK motif protein</fullName>
    </recommendedName>
</protein>
<proteinExistence type="predicted"/>
<dbReference type="Proteomes" id="UP000218968">
    <property type="component" value="Chromosome"/>
</dbReference>
<reference evidence="3" key="1">
    <citation type="submission" date="2017-09" db="EMBL/GenBank/DDBJ databases">
        <title>Luteimonas liuhanmingii sp.nov., isolated from the intestinal contents of Tibetan Plateau Pika in Yushu, Qinghai Province, China.</title>
        <authorList>
            <person name="Gui Z."/>
        </authorList>
    </citation>
    <scope>NUCLEOTIDE SEQUENCE [LARGE SCALE GENOMIC DNA]</scope>
    <source>
        <strain evidence="3">100111</strain>
    </source>
</reference>
<dbReference type="Pfam" id="PF14390">
    <property type="entry name" value="DUF4420"/>
    <property type="match status" value="1"/>
</dbReference>
<feature type="region of interest" description="Disordered" evidence="1">
    <location>
        <begin position="1"/>
        <end position="21"/>
    </location>
</feature>
<sequence length="351" mass="38390">MFLRRSNSRTTASSRRSLSMSERPIEHWNRLRVHEPHDGVMEVPSLASHADAGFGPVRFAIGSRGQPRLLVPCGAGARLKEDGSNGRLIKTISRYQVSGKWMSFIDVMCASPGLDSVFSELSGEIVRRIGEGRGPVVAVEGAIDDFRSLFRDKDVLDVADHQILGLVGELAVLRLLTEASPSAVHAWTGPFGQRHDFRRKSHAMEVKTSGRVDAASVSISSIEQLSDPADGSLTLVHVRAERADGGRLSVTRLVAEIVELGAPRPALEDALRHMGCHDPWSAEWNRISWDLEGLDAYRVRPGFPRVTSGQFEGGVLPVGVDSVAYVIDLASAAQFKLGHDEFDRVRKEMLA</sequence>
<gene>
    <name evidence="2" type="ORF">CNR27_08735</name>
</gene>
<name>A0A290XEJ9_9GAMM</name>
<keyword evidence="3" id="KW-1185">Reference proteome</keyword>
<evidence type="ECO:0000256" key="1">
    <source>
        <dbReference type="SAM" id="MobiDB-lite"/>
    </source>
</evidence>
<dbReference type="KEGG" id="lum:CNR27_08735"/>
<accession>A0A290XEJ9</accession>